<dbReference type="InterPro" id="IPR050248">
    <property type="entry name" value="Polysacc_deacetylase_ArnD"/>
</dbReference>
<organism evidence="4 5">
    <name type="scientific">Eiseniibacteriota bacterium</name>
    <dbReference type="NCBI Taxonomy" id="2212470"/>
    <lineage>
        <taxon>Bacteria</taxon>
        <taxon>Candidatus Eiseniibacteriota</taxon>
    </lineage>
</organism>
<dbReference type="GO" id="GO:0016020">
    <property type="term" value="C:membrane"/>
    <property type="evidence" value="ECO:0007669"/>
    <property type="project" value="TreeGrafter"/>
</dbReference>
<reference evidence="4 5" key="1">
    <citation type="journal article" date="2019" name="Nat. Microbiol.">
        <title>Mediterranean grassland soil C-N compound turnover is dependent on rainfall and depth, and is mediated by genomically divergent microorganisms.</title>
        <authorList>
            <person name="Diamond S."/>
            <person name="Andeer P.F."/>
            <person name="Li Z."/>
            <person name="Crits-Christoph A."/>
            <person name="Burstein D."/>
            <person name="Anantharaman K."/>
            <person name="Lane K.R."/>
            <person name="Thomas B.C."/>
            <person name="Pan C."/>
            <person name="Northen T.R."/>
            <person name="Banfield J.F."/>
        </authorList>
    </citation>
    <scope>NUCLEOTIDE SEQUENCE [LARGE SCALE GENOMIC DNA]</scope>
    <source>
        <strain evidence="4">WS_8</strain>
    </source>
</reference>
<dbReference type="PANTHER" id="PTHR10587">
    <property type="entry name" value="GLYCOSYL TRANSFERASE-RELATED"/>
    <property type="match status" value="1"/>
</dbReference>
<dbReference type="Pfam" id="PF01522">
    <property type="entry name" value="Polysacc_deac_1"/>
    <property type="match status" value="1"/>
</dbReference>
<feature type="domain" description="NodB homology" evidence="3">
    <location>
        <begin position="20"/>
        <end position="253"/>
    </location>
</feature>
<sequence length="355" mass="40026">MTADQHSPASEPPRVEGATRRMAVTIDDLPVVSVARSDLEAGWSTTRGLVDALAAHHIPAVGFVNDSKLMRDGERCEEQIGLLRAWLSAGLELGNHTFSHLDLHRVSVEAYQRDILLGDPLTRELLERHGRTLTYFRHPYLNTGRSVEVRLGVDGFLSRHGYRVAPVTIYLEDYVFAAAYDWALMLGNGPRAERVKRTYLAYVEANLAYYETLSSRLFGREIDQILLLHANALNAGLLPELASMIERRGYAYVTLDEALRDPAYGSDDSYTEAGISWLQRWALTRGLPASFLDGEPETPRFVRRHARSPLRLALLRRVVRFREALRLRVKRPLARRLRRLLSRAASGATSRARSG</sequence>
<dbReference type="Gene3D" id="3.20.20.370">
    <property type="entry name" value="Glycoside hydrolase/deacetylase"/>
    <property type="match status" value="1"/>
</dbReference>
<keyword evidence="1" id="KW-0479">Metal-binding</keyword>
<proteinExistence type="predicted"/>
<dbReference type="PANTHER" id="PTHR10587:SF133">
    <property type="entry name" value="CHITIN DEACETYLASE 1-RELATED"/>
    <property type="match status" value="1"/>
</dbReference>
<protein>
    <submittedName>
        <fullName evidence="4">Polysaccharide deacetylase</fullName>
    </submittedName>
</protein>
<dbReference type="CDD" id="cd10960">
    <property type="entry name" value="CE4_NodB_like_1"/>
    <property type="match status" value="1"/>
</dbReference>
<dbReference type="EMBL" id="VBOY01000045">
    <property type="protein sequence ID" value="TMQ67293.1"/>
    <property type="molecule type" value="Genomic_DNA"/>
</dbReference>
<evidence type="ECO:0000313" key="5">
    <source>
        <dbReference type="Proteomes" id="UP000316609"/>
    </source>
</evidence>
<gene>
    <name evidence="4" type="ORF">E6K78_05315</name>
</gene>
<dbReference type="AlphaFoldDB" id="A0A538TUI5"/>
<keyword evidence="2" id="KW-0378">Hydrolase</keyword>
<name>A0A538TUI5_UNCEI</name>
<accession>A0A538TUI5</accession>
<comment type="caution">
    <text evidence="4">The sequence shown here is derived from an EMBL/GenBank/DDBJ whole genome shotgun (WGS) entry which is preliminary data.</text>
</comment>
<dbReference type="SUPFAM" id="SSF88713">
    <property type="entry name" value="Glycoside hydrolase/deacetylase"/>
    <property type="match status" value="1"/>
</dbReference>
<dbReference type="InterPro" id="IPR002509">
    <property type="entry name" value="NODB_dom"/>
</dbReference>
<dbReference type="GO" id="GO:0005975">
    <property type="term" value="P:carbohydrate metabolic process"/>
    <property type="evidence" value="ECO:0007669"/>
    <property type="project" value="InterPro"/>
</dbReference>
<dbReference type="GO" id="GO:0046872">
    <property type="term" value="F:metal ion binding"/>
    <property type="evidence" value="ECO:0007669"/>
    <property type="project" value="UniProtKB-KW"/>
</dbReference>
<dbReference type="Proteomes" id="UP000316609">
    <property type="component" value="Unassembled WGS sequence"/>
</dbReference>
<dbReference type="GO" id="GO:0016810">
    <property type="term" value="F:hydrolase activity, acting on carbon-nitrogen (but not peptide) bonds"/>
    <property type="evidence" value="ECO:0007669"/>
    <property type="project" value="InterPro"/>
</dbReference>
<dbReference type="InterPro" id="IPR011330">
    <property type="entry name" value="Glyco_hydro/deAcase_b/a-brl"/>
</dbReference>
<evidence type="ECO:0000256" key="1">
    <source>
        <dbReference type="ARBA" id="ARBA00022723"/>
    </source>
</evidence>
<evidence type="ECO:0000259" key="3">
    <source>
        <dbReference type="PROSITE" id="PS51677"/>
    </source>
</evidence>
<dbReference type="PROSITE" id="PS51677">
    <property type="entry name" value="NODB"/>
    <property type="match status" value="1"/>
</dbReference>
<evidence type="ECO:0000256" key="2">
    <source>
        <dbReference type="ARBA" id="ARBA00022801"/>
    </source>
</evidence>
<evidence type="ECO:0000313" key="4">
    <source>
        <dbReference type="EMBL" id="TMQ67293.1"/>
    </source>
</evidence>